<dbReference type="InParanoid" id="E3KQJ9"/>
<dbReference type="EMBL" id="DS178301">
    <property type="protein sequence ID" value="EFP86574.2"/>
    <property type="molecule type" value="Genomic_DNA"/>
</dbReference>
<dbReference type="HOGENOM" id="CLU_858259_0_0_1"/>
<proteinExistence type="predicted"/>
<dbReference type="KEGG" id="pgr:PGTG_12956"/>
<reference evidence="2" key="2">
    <citation type="journal article" date="2011" name="Proc. Natl. Acad. Sci. U.S.A.">
        <title>Obligate biotrophy features unraveled by the genomic analysis of rust fungi.</title>
        <authorList>
            <person name="Duplessis S."/>
            <person name="Cuomo C.A."/>
            <person name="Lin Y.-C."/>
            <person name="Aerts A."/>
            <person name="Tisserant E."/>
            <person name="Veneault-Fourrey C."/>
            <person name="Joly D.L."/>
            <person name="Hacquard S."/>
            <person name="Amselem J."/>
            <person name="Cantarel B.L."/>
            <person name="Chiu R."/>
            <person name="Coutinho P.M."/>
            <person name="Feau N."/>
            <person name="Field M."/>
            <person name="Frey P."/>
            <person name="Gelhaye E."/>
            <person name="Goldberg J."/>
            <person name="Grabherr M.G."/>
            <person name="Kodira C.D."/>
            <person name="Kohler A."/>
            <person name="Kuees U."/>
            <person name="Lindquist E.A."/>
            <person name="Lucas S.M."/>
            <person name="Mago R."/>
            <person name="Mauceli E."/>
            <person name="Morin E."/>
            <person name="Murat C."/>
            <person name="Pangilinan J.L."/>
            <person name="Park R."/>
            <person name="Pearson M."/>
            <person name="Quesneville H."/>
            <person name="Rouhier N."/>
            <person name="Sakthikumar S."/>
            <person name="Salamov A.A."/>
            <person name="Schmutz J."/>
            <person name="Selles B."/>
            <person name="Shapiro H."/>
            <person name="Tanguay P."/>
            <person name="Tuskan G.A."/>
            <person name="Henrissat B."/>
            <person name="Van de Peer Y."/>
            <person name="Rouze P."/>
            <person name="Ellis J.G."/>
            <person name="Dodds P.N."/>
            <person name="Schein J.E."/>
            <person name="Zhong S."/>
            <person name="Hamelin R.C."/>
            <person name="Grigoriev I.V."/>
            <person name="Szabo L.J."/>
            <person name="Martin F."/>
        </authorList>
    </citation>
    <scope>NUCLEOTIDE SEQUENCE [LARGE SCALE GENOMIC DNA]</scope>
    <source>
        <strain evidence="2">CRL 75-36-700-3 / race SCCL</strain>
    </source>
</reference>
<dbReference type="OrthoDB" id="2501212at2759"/>
<evidence type="ECO:0000313" key="1">
    <source>
        <dbReference type="EMBL" id="EFP86574.2"/>
    </source>
</evidence>
<dbReference type="RefSeq" id="XP_003330993.2">
    <property type="nucleotide sequence ID" value="XM_003330945.2"/>
</dbReference>
<keyword evidence="2" id="KW-1185">Reference proteome</keyword>
<name>E3KQJ9_PUCGT</name>
<dbReference type="GeneID" id="10540674"/>
<protein>
    <submittedName>
        <fullName evidence="1">Uncharacterized protein</fullName>
    </submittedName>
</protein>
<organism evidence="1 2">
    <name type="scientific">Puccinia graminis f. sp. tritici (strain CRL 75-36-700-3 / race SCCL)</name>
    <name type="common">Black stem rust fungus</name>
    <dbReference type="NCBI Taxonomy" id="418459"/>
    <lineage>
        <taxon>Eukaryota</taxon>
        <taxon>Fungi</taxon>
        <taxon>Dikarya</taxon>
        <taxon>Basidiomycota</taxon>
        <taxon>Pucciniomycotina</taxon>
        <taxon>Pucciniomycetes</taxon>
        <taxon>Pucciniales</taxon>
        <taxon>Pucciniaceae</taxon>
        <taxon>Puccinia</taxon>
    </lineage>
</organism>
<dbReference type="VEuPathDB" id="FungiDB:PGTG_12956"/>
<gene>
    <name evidence="1" type="ORF">PGTG_12956</name>
</gene>
<dbReference type="AlphaFoldDB" id="E3KQJ9"/>
<reference key="1">
    <citation type="submission" date="2007-01" db="EMBL/GenBank/DDBJ databases">
        <title>The Genome Sequence of Puccinia graminis f. sp. tritici Strain CRL 75-36-700-3.</title>
        <authorList>
            <consortium name="The Broad Institute Genome Sequencing Platform"/>
            <person name="Birren B."/>
            <person name="Lander E."/>
            <person name="Galagan J."/>
            <person name="Nusbaum C."/>
            <person name="Devon K."/>
            <person name="Cuomo C."/>
            <person name="Jaffe D."/>
            <person name="Butler J."/>
            <person name="Alvarez P."/>
            <person name="Gnerre S."/>
            <person name="Grabherr M."/>
            <person name="Mauceli E."/>
            <person name="Brockman W."/>
            <person name="Young S."/>
            <person name="LaButti K."/>
            <person name="Sykes S."/>
            <person name="DeCaprio D."/>
            <person name="Crawford M."/>
            <person name="Koehrsen M."/>
            <person name="Engels R."/>
            <person name="Montgomery P."/>
            <person name="Pearson M."/>
            <person name="Howarth C."/>
            <person name="Larson L."/>
            <person name="White J."/>
            <person name="Zeng Q."/>
            <person name="Kodira C."/>
            <person name="Yandava C."/>
            <person name="Alvarado L."/>
            <person name="O'Leary S."/>
            <person name="Szabo L."/>
            <person name="Dean R."/>
            <person name="Schein J."/>
        </authorList>
    </citation>
    <scope>NUCLEOTIDE SEQUENCE</scope>
    <source>
        <strain>CRL 75-36-700-3</strain>
    </source>
</reference>
<dbReference type="Proteomes" id="UP000008783">
    <property type="component" value="Unassembled WGS sequence"/>
</dbReference>
<accession>E3KQJ9</accession>
<sequence>MKRAGQMALDATLCTSPCTIRIQLRPPASPIMGALAQSFLAPTFACDIGETDPSEPVHTEVGSVWQRFVLAAQLPSGLPGNRDLIFPKDGSLKGVEVPPSPCLKATGTYPPITIRMERLLGSLLCLLQFVFFVASEQTLCLNGKAVASLDVSHRVTLMNEQGELLKSQGGQCYCQEAADQQVYLACEENQWPTIAQQPPDRPMMCAKGRSDEGKAVCPTGYSPAFLNLVKGYDLVAANRGTQQVSVCDKKTFTKVGSMEADLFRRSSGVDNTLYADVKGCSCQAGSDKQLQFKCKPWPTSLSVSYQENDPNLICVNGISCPKPR</sequence>
<evidence type="ECO:0000313" key="2">
    <source>
        <dbReference type="Proteomes" id="UP000008783"/>
    </source>
</evidence>